<name>A0A420XHT6_9PAST</name>
<feature type="transmembrane region" description="Helical" evidence="1">
    <location>
        <begin position="173"/>
        <end position="191"/>
    </location>
</feature>
<organism evidence="2 3">
    <name type="scientific">Otariodibacter oris</name>
    <dbReference type="NCBI Taxonomy" id="1032623"/>
    <lineage>
        <taxon>Bacteria</taxon>
        <taxon>Pseudomonadati</taxon>
        <taxon>Pseudomonadota</taxon>
        <taxon>Gammaproteobacteria</taxon>
        <taxon>Pasteurellales</taxon>
        <taxon>Pasteurellaceae</taxon>
        <taxon>Otariodibacter</taxon>
    </lineage>
</organism>
<dbReference type="PANTHER" id="PTHR37314">
    <property type="entry name" value="SLR0142 PROTEIN"/>
    <property type="match status" value="1"/>
</dbReference>
<evidence type="ECO:0000256" key="1">
    <source>
        <dbReference type="SAM" id="Phobius"/>
    </source>
</evidence>
<keyword evidence="1" id="KW-0812">Transmembrane</keyword>
<dbReference type="OrthoDB" id="6465034at2"/>
<dbReference type="Proteomes" id="UP000280099">
    <property type="component" value="Unassembled WGS sequence"/>
</dbReference>
<proteinExistence type="predicted"/>
<evidence type="ECO:0000313" key="3">
    <source>
        <dbReference type="Proteomes" id="UP000280099"/>
    </source>
</evidence>
<keyword evidence="1" id="KW-1133">Transmembrane helix</keyword>
<keyword evidence="1" id="KW-0472">Membrane</keyword>
<feature type="transmembrane region" description="Helical" evidence="1">
    <location>
        <begin position="92"/>
        <end position="110"/>
    </location>
</feature>
<comment type="caution">
    <text evidence="2">The sequence shown here is derived from an EMBL/GenBank/DDBJ whole genome shotgun (WGS) entry which is preliminary data.</text>
</comment>
<feature type="transmembrane region" description="Helical" evidence="1">
    <location>
        <begin position="60"/>
        <end position="80"/>
    </location>
</feature>
<dbReference type="EMBL" id="RBJC01000004">
    <property type="protein sequence ID" value="RKR76902.1"/>
    <property type="molecule type" value="Genomic_DNA"/>
</dbReference>
<gene>
    <name evidence="2" type="ORF">DES31_0211</name>
</gene>
<keyword evidence="3" id="KW-1185">Reference proteome</keyword>
<accession>A0A420XHT6</accession>
<feature type="transmembrane region" description="Helical" evidence="1">
    <location>
        <begin position="197"/>
        <end position="213"/>
    </location>
</feature>
<reference evidence="2 3" key="1">
    <citation type="submission" date="2018-10" db="EMBL/GenBank/DDBJ databases">
        <title>Genomic Encyclopedia of Type Strains, Phase IV (KMG-IV): sequencing the most valuable type-strain genomes for metagenomic binning, comparative biology and taxonomic classification.</title>
        <authorList>
            <person name="Goeker M."/>
        </authorList>
    </citation>
    <scope>NUCLEOTIDE SEQUENCE [LARGE SCALE GENOMIC DNA]</scope>
    <source>
        <strain evidence="2 3">DSM 23800</strain>
    </source>
</reference>
<dbReference type="PANTHER" id="PTHR37314:SF4">
    <property type="entry name" value="UPF0700 TRANSMEMBRANE PROTEIN YOAK"/>
    <property type="match status" value="1"/>
</dbReference>
<protein>
    <submittedName>
        <fullName evidence="2">Uncharacterized membrane protein YoaK (UPF0700 family)</fullName>
    </submittedName>
</protein>
<dbReference type="AlphaFoldDB" id="A0A420XHT6"/>
<dbReference type="Pfam" id="PF06912">
    <property type="entry name" value="DUF1275"/>
    <property type="match status" value="1"/>
</dbReference>
<dbReference type="RefSeq" id="WP_121121126.1">
    <property type="nucleotide sequence ID" value="NZ_CP016604.1"/>
</dbReference>
<dbReference type="InterPro" id="IPR010699">
    <property type="entry name" value="DUF1275"/>
</dbReference>
<evidence type="ECO:0000313" key="2">
    <source>
        <dbReference type="EMBL" id="RKR76902.1"/>
    </source>
</evidence>
<feature type="transmembrane region" description="Helical" evidence="1">
    <location>
        <begin position="12"/>
        <end position="31"/>
    </location>
</feature>
<sequence>MDTKQHEVHERLEFGLALAATAGGLDAYTFLTHGEVFAGLQTGNFILLGIHLGQGNWNVLINYIIPIIAFFSGALIARYLQNKITNNQQLTFLLIETVLLLFVGLFSPFFPDLLSNALLSIAAAMQLQAFTKLKGKPFTSLMMTGNLRNLSTHFFEGYIDHDPVKKVAFKDTLFILGSFGFGALVNGFFISHFGQRTILFSLIFLGITLFLLIKDKKAFL</sequence>